<accession>A0ABZ0CU48</accession>
<reference evidence="2 3" key="1">
    <citation type="submission" date="2023-10" db="EMBL/GenBank/DDBJ databases">
        <title>Bacteria for the degradation of biodegradable plastic PBAT(Polybutylene adipate terephthalate).</title>
        <authorList>
            <person name="Weon H.-Y."/>
            <person name="Yeon J."/>
        </authorList>
    </citation>
    <scope>NUCLEOTIDE SEQUENCE [LARGE SCALE GENOMIC DNA]</scope>
    <source>
        <strain evidence="2 3">SBD 7-3</strain>
    </source>
</reference>
<keyword evidence="1" id="KW-0812">Transmembrane</keyword>
<organism evidence="2 3">
    <name type="scientific">Piscinibacter gummiphilus</name>
    <dbReference type="NCBI Taxonomy" id="946333"/>
    <lineage>
        <taxon>Bacteria</taxon>
        <taxon>Pseudomonadati</taxon>
        <taxon>Pseudomonadota</taxon>
        <taxon>Betaproteobacteria</taxon>
        <taxon>Burkholderiales</taxon>
        <taxon>Sphaerotilaceae</taxon>
        <taxon>Piscinibacter</taxon>
    </lineage>
</organism>
<feature type="transmembrane region" description="Helical" evidence="1">
    <location>
        <begin position="6"/>
        <end position="29"/>
    </location>
</feature>
<keyword evidence="1" id="KW-0472">Membrane</keyword>
<evidence type="ECO:0000313" key="3">
    <source>
        <dbReference type="Proteomes" id="UP001303946"/>
    </source>
</evidence>
<sequence length="60" mass="6672">MRSLAEAVFSIQVIVTAALFVVPVALMVAEKFKSWRLMAAARESAADWFDETIDGRKDVL</sequence>
<keyword evidence="3" id="KW-1185">Reference proteome</keyword>
<dbReference type="Proteomes" id="UP001303946">
    <property type="component" value="Chromosome"/>
</dbReference>
<proteinExistence type="predicted"/>
<dbReference type="RefSeq" id="WP_316698941.1">
    <property type="nucleotide sequence ID" value="NZ_CP136336.1"/>
</dbReference>
<protein>
    <submittedName>
        <fullName evidence="2">Uncharacterized protein</fullName>
    </submittedName>
</protein>
<evidence type="ECO:0000256" key="1">
    <source>
        <dbReference type="SAM" id="Phobius"/>
    </source>
</evidence>
<keyword evidence="1" id="KW-1133">Transmembrane helix</keyword>
<gene>
    <name evidence="2" type="ORF">RXV79_16280</name>
</gene>
<name>A0ABZ0CU48_9BURK</name>
<dbReference type="EMBL" id="CP136336">
    <property type="protein sequence ID" value="WOB06480.1"/>
    <property type="molecule type" value="Genomic_DNA"/>
</dbReference>
<evidence type="ECO:0000313" key="2">
    <source>
        <dbReference type="EMBL" id="WOB06480.1"/>
    </source>
</evidence>